<reference evidence="3 4" key="1">
    <citation type="submission" date="2015-05" db="EMBL/GenBank/DDBJ databases">
        <title>Photobacterium galathea sp. nov.</title>
        <authorList>
            <person name="Machado H."/>
            <person name="Gram L."/>
        </authorList>
    </citation>
    <scope>NUCLEOTIDE SEQUENCE [LARGE SCALE GENOMIC DNA]</scope>
    <source>
        <strain evidence="3 4">CGMCC 1.12159</strain>
    </source>
</reference>
<accession>A0A0J1JHP1</accession>
<dbReference type="AlphaFoldDB" id="A0A0J1JHP1"/>
<keyword evidence="1" id="KW-0051">Antiviral defense</keyword>
<evidence type="ECO:0000313" key="4">
    <source>
        <dbReference type="Proteomes" id="UP000036097"/>
    </source>
</evidence>
<dbReference type="RefSeq" id="WP_047881088.1">
    <property type="nucleotide sequence ID" value="NZ_LDOT01000053.1"/>
</dbReference>
<dbReference type="STRING" id="1195763.ABT56_22150"/>
<proteinExistence type="predicted"/>
<dbReference type="EMBL" id="LDOT01000053">
    <property type="protein sequence ID" value="KLV01462.1"/>
    <property type="molecule type" value="Genomic_DNA"/>
</dbReference>
<dbReference type="Proteomes" id="UP000036097">
    <property type="component" value="Unassembled WGS sequence"/>
</dbReference>
<feature type="domain" description="CRISPR type III-associated protein" evidence="2">
    <location>
        <begin position="8"/>
        <end position="195"/>
    </location>
</feature>
<sequence length="205" mass="22731">MNPEYHLTFELLSYWHIGNGSEAGAYADALVLKDNHGLPYIPGKSIKGLLRQAFTTANDNQWFGTPSCELMQLLFGDEKRSGEQAQGLIQLSSAHLTAPEVAFFTQQPEAKSHLYQVLHSTAINEETGVAQETSLRSMEVAVPMTLTAILTLNTYHPEYARPENQVCEQFGTWLSQAVTLVTELGAKRHRGLGKVLVTSQPMNRE</sequence>
<evidence type="ECO:0000259" key="2">
    <source>
        <dbReference type="Pfam" id="PF03787"/>
    </source>
</evidence>
<dbReference type="InterPro" id="IPR005537">
    <property type="entry name" value="RAMP_III_fam"/>
</dbReference>
<dbReference type="PATRIC" id="fig|1195763.3.peg.4749"/>
<keyword evidence="4" id="KW-1185">Reference proteome</keyword>
<protein>
    <recommendedName>
        <fullName evidence="2">CRISPR type III-associated protein domain-containing protein</fullName>
    </recommendedName>
</protein>
<dbReference type="OrthoDB" id="5504557at2"/>
<name>A0A0J1JHP1_9GAMM</name>
<dbReference type="GO" id="GO:0051607">
    <property type="term" value="P:defense response to virus"/>
    <property type="evidence" value="ECO:0007669"/>
    <property type="project" value="UniProtKB-KW"/>
</dbReference>
<dbReference type="Pfam" id="PF03787">
    <property type="entry name" value="RAMPs"/>
    <property type="match status" value="1"/>
</dbReference>
<dbReference type="PANTHER" id="PTHR35579:SF3">
    <property type="entry name" value="CRISPR SYSTEM CMS ENDORIBONUCLEASE CSM3"/>
    <property type="match status" value="1"/>
</dbReference>
<dbReference type="PANTHER" id="PTHR35579">
    <property type="entry name" value="CRISPR SYSTEM CMS ENDORIBONUCLEASE CSM3"/>
    <property type="match status" value="1"/>
</dbReference>
<comment type="caution">
    <text evidence="3">The sequence shown here is derived from an EMBL/GenBank/DDBJ whole genome shotgun (WGS) entry which is preliminary data.</text>
</comment>
<evidence type="ECO:0000313" key="3">
    <source>
        <dbReference type="EMBL" id="KLV01462.1"/>
    </source>
</evidence>
<evidence type="ECO:0000256" key="1">
    <source>
        <dbReference type="ARBA" id="ARBA00023118"/>
    </source>
</evidence>
<dbReference type="CDD" id="cd09726">
    <property type="entry name" value="RAMP_I_III"/>
    <property type="match status" value="1"/>
</dbReference>
<gene>
    <name evidence="3" type="ORF">ABT56_22150</name>
</gene>
<organism evidence="3 4">
    <name type="scientific">Photobacterium aquae</name>
    <dbReference type="NCBI Taxonomy" id="1195763"/>
    <lineage>
        <taxon>Bacteria</taxon>
        <taxon>Pseudomonadati</taxon>
        <taxon>Pseudomonadota</taxon>
        <taxon>Gammaproteobacteria</taxon>
        <taxon>Vibrionales</taxon>
        <taxon>Vibrionaceae</taxon>
        <taxon>Photobacterium</taxon>
    </lineage>
</organism>
<dbReference type="InterPro" id="IPR052216">
    <property type="entry name" value="CRISPR_Csm3_endoribonuclease"/>
</dbReference>